<feature type="region of interest" description="Disordered" evidence="3">
    <location>
        <begin position="1"/>
        <end position="73"/>
    </location>
</feature>
<dbReference type="KEGG" id="dfa:DFA_06810"/>
<organism evidence="5 6">
    <name type="scientific">Cavenderia fasciculata</name>
    <name type="common">Slime mold</name>
    <name type="synonym">Dictyostelium fasciculatum</name>
    <dbReference type="NCBI Taxonomy" id="261658"/>
    <lineage>
        <taxon>Eukaryota</taxon>
        <taxon>Amoebozoa</taxon>
        <taxon>Evosea</taxon>
        <taxon>Eumycetozoa</taxon>
        <taxon>Dictyostelia</taxon>
        <taxon>Acytosteliales</taxon>
        <taxon>Cavenderiaceae</taxon>
        <taxon>Cavenderia</taxon>
    </lineage>
</organism>
<feature type="region of interest" description="Disordered" evidence="3">
    <location>
        <begin position="696"/>
        <end position="733"/>
    </location>
</feature>
<feature type="domain" description="Myotubularin phosphatase" evidence="4">
    <location>
        <begin position="569"/>
        <end position="647"/>
    </location>
</feature>
<dbReference type="InterPro" id="IPR029021">
    <property type="entry name" value="Prot-tyrosine_phosphatase-like"/>
</dbReference>
<dbReference type="GO" id="GO:0046856">
    <property type="term" value="P:phosphatidylinositol dephosphorylation"/>
    <property type="evidence" value="ECO:0007669"/>
    <property type="project" value="TreeGrafter"/>
</dbReference>
<dbReference type="InterPro" id="IPR010569">
    <property type="entry name" value="Myotubularin-like_Pase_dom"/>
</dbReference>
<keyword evidence="2" id="KW-0175">Coiled coil</keyword>
<dbReference type="Pfam" id="PF06602">
    <property type="entry name" value="Myotub-related"/>
    <property type="match status" value="1"/>
</dbReference>
<comment type="similarity">
    <text evidence="1">Belongs to the protein-tyrosine phosphatase family. Non-receptor class myotubularin subfamily.</text>
</comment>
<dbReference type="SUPFAM" id="SSF52799">
    <property type="entry name" value="(Phosphotyrosine protein) phosphatases II"/>
    <property type="match status" value="1"/>
</dbReference>
<gene>
    <name evidence="5" type="ORF">DFA_06810</name>
</gene>
<dbReference type="PROSITE" id="PS51339">
    <property type="entry name" value="PPASE_MYOTUBULARIN"/>
    <property type="match status" value="1"/>
</dbReference>
<dbReference type="Gene3D" id="2.30.29.30">
    <property type="entry name" value="Pleckstrin-homology domain (PH domain)/Phosphotyrosine-binding domain (PTB)"/>
    <property type="match status" value="1"/>
</dbReference>
<dbReference type="AlphaFoldDB" id="F4Q2C3"/>
<dbReference type="OrthoDB" id="271628at2759"/>
<feature type="compositionally biased region" description="Low complexity" evidence="3">
    <location>
        <begin position="334"/>
        <end position="354"/>
    </location>
</feature>
<evidence type="ECO:0000256" key="1">
    <source>
        <dbReference type="ARBA" id="ARBA00007471"/>
    </source>
</evidence>
<dbReference type="GO" id="GO:0004438">
    <property type="term" value="F:phosphatidylinositol-3-phosphate phosphatase activity"/>
    <property type="evidence" value="ECO:0007669"/>
    <property type="project" value="TreeGrafter"/>
</dbReference>
<feature type="coiled-coil region" evidence="2">
    <location>
        <begin position="665"/>
        <end position="692"/>
    </location>
</feature>
<feature type="region of interest" description="Disordered" evidence="3">
    <location>
        <begin position="217"/>
        <end position="264"/>
    </location>
</feature>
<protein>
    <recommendedName>
        <fullName evidence="4">Myotubularin phosphatase domain-containing protein</fullName>
    </recommendedName>
</protein>
<dbReference type="GeneID" id="14870061"/>
<proteinExistence type="inferred from homology"/>
<feature type="compositionally biased region" description="Polar residues" evidence="3">
    <location>
        <begin position="7"/>
        <end position="26"/>
    </location>
</feature>
<keyword evidence="6" id="KW-1185">Reference proteome</keyword>
<evidence type="ECO:0000313" key="5">
    <source>
        <dbReference type="EMBL" id="EGG18143.1"/>
    </source>
</evidence>
<dbReference type="Proteomes" id="UP000007797">
    <property type="component" value="Unassembled WGS sequence"/>
</dbReference>
<dbReference type="RefSeq" id="XP_004366184.1">
    <property type="nucleotide sequence ID" value="XM_004366127.1"/>
</dbReference>
<dbReference type="PANTHER" id="PTHR10807:SF57">
    <property type="entry name" value="PHOSPHATIDYLINOSITOL-3-PHOSPHATASE"/>
    <property type="match status" value="1"/>
</dbReference>
<reference evidence="6" key="1">
    <citation type="journal article" date="2011" name="Genome Res.">
        <title>Phylogeny-wide analysis of social amoeba genomes highlights ancient origins for complex intercellular communication.</title>
        <authorList>
            <person name="Heidel A.J."/>
            <person name="Lawal H.M."/>
            <person name="Felder M."/>
            <person name="Schilde C."/>
            <person name="Helps N.R."/>
            <person name="Tunggal B."/>
            <person name="Rivero F."/>
            <person name="John U."/>
            <person name="Schleicher M."/>
            <person name="Eichinger L."/>
            <person name="Platzer M."/>
            <person name="Noegel A.A."/>
            <person name="Schaap P."/>
            <person name="Gloeckner G."/>
        </authorList>
    </citation>
    <scope>NUCLEOTIDE SEQUENCE [LARGE SCALE GENOMIC DNA]</scope>
    <source>
        <strain evidence="6">SH3</strain>
    </source>
</reference>
<dbReference type="GO" id="GO:0016020">
    <property type="term" value="C:membrane"/>
    <property type="evidence" value="ECO:0007669"/>
    <property type="project" value="TreeGrafter"/>
</dbReference>
<evidence type="ECO:0000259" key="4">
    <source>
        <dbReference type="PROSITE" id="PS51339"/>
    </source>
</evidence>
<dbReference type="InterPro" id="IPR030564">
    <property type="entry name" value="Myotubularin"/>
</dbReference>
<dbReference type="EMBL" id="GL883020">
    <property type="protein sequence ID" value="EGG18143.1"/>
    <property type="molecule type" value="Genomic_DNA"/>
</dbReference>
<dbReference type="STRING" id="1054147.F4Q2C3"/>
<feature type="compositionally biased region" description="Low complexity" evidence="3">
    <location>
        <begin position="35"/>
        <end position="69"/>
    </location>
</feature>
<feature type="compositionally biased region" description="Basic and acidic residues" evidence="3">
    <location>
        <begin position="701"/>
        <end position="719"/>
    </location>
</feature>
<evidence type="ECO:0000313" key="6">
    <source>
        <dbReference type="Proteomes" id="UP000007797"/>
    </source>
</evidence>
<sequence length="733" mass="83431">MDDPISEETSNNNINDDIIVESSSKSIDNDEVVVAEESSSSSASALPLPLPSLESSTSTSTPTTTTTETPNNNILKIVELLNNVTLSSNNNNIQSSDNSSNHSDQQYTLFKNYVKGLNDMTYHRMLSCQSAIRNYRRSYTASLGPSDMLKNARAIYDNYLDKSLIPLDSSLRATVKFLASPLGGSANSSGTRSIDNILNNSGGGLFTNSGYESGLFSSLTSPTESNNNNNESSSSSPSNSGFQPINNNNNTVNTNTNSPTSSIDSNQLLNEMEILNRITINLFDAVEEYILQKLEVEYIKFINYQHSNQNNQNNNSISPIQDVISPLSPLQPLTTTTTTTTTTSTSTSSTSSSTLSKNNILENEISKGQQTNHYYINNNNVQQQKKLDFFKLAGELVERDNYPMYYIDNLTGETIPSQLYLTTFRFVIVSKLTNQELISVPLAMIYRIDRTNTFRIDQVISMWCKDFRRVDFFIIPREVYPSAEPSPQQDHTIPLIMRLRSIAFQDASQLFAYRFQMDPKQMTDGDGWKVYDTFSEFIRQNLDFQLWRPSEINCEYANATYPSRLFVPYLIAILDALYSCQYGTFLGNTEKERGQIKLRTVSLWSFLNTVKHYFINPFYNAAKTSHPKIPTAQTWRSEHIQLWRNYYLRYWRNPLKEPVSFKNISLDLKSENEELKKKIEMLETLNRQLIQQQVNNIQSEFSKDKDKEKEKDKQQHSTDEITTTTTPQDSKQQ</sequence>
<dbReference type="PANTHER" id="PTHR10807">
    <property type="entry name" value="MYOTUBULARIN-RELATED"/>
    <property type="match status" value="1"/>
</dbReference>
<dbReference type="InterPro" id="IPR011993">
    <property type="entry name" value="PH-like_dom_sf"/>
</dbReference>
<accession>F4Q2C3</accession>
<name>F4Q2C3_CACFS</name>
<dbReference type="GO" id="GO:0005737">
    <property type="term" value="C:cytoplasm"/>
    <property type="evidence" value="ECO:0007669"/>
    <property type="project" value="TreeGrafter"/>
</dbReference>
<evidence type="ECO:0000256" key="3">
    <source>
        <dbReference type="SAM" id="MobiDB-lite"/>
    </source>
</evidence>
<feature type="region of interest" description="Disordered" evidence="3">
    <location>
        <begin position="328"/>
        <end position="357"/>
    </location>
</feature>
<evidence type="ECO:0000256" key="2">
    <source>
        <dbReference type="SAM" id="Coils"/>
    </source>
</evidence>